<keyword evidence="4 8" id="KW-0812">Transmembrane</keyword>
<keyword evidence="3 8" id="KW-0808">Transferase</keyword>
<dbReference type="InterPro" id="IPR003010">
    <property type="entry name" value="C-N_Hydrolase"/>
</dbReference>
<dbReference type="Proteomes" id="UP000555828">
    <property type="component" value="Unassembled WGS sequence"/>
</dbReference>
<dbReference type="RefSeq" id="WP_184619825.1">
    <property type="nucleotide sequence ID" value="NZ_JACHEX010000005.1"/>
</dbReference>
<dbReference type="InterPro" id="IPR036526">
    <property type="entry name" value="C-N_Hydrolase_sf"/>
</dbReference>
<evidence type="ECO:0000259" key="9">
    <source>
        <dbReference type="PROSITE" id="PS50263"/>
    </source>
</evidence>
<dbReference type="GO" id="GO:0005886">
    <property type="term" value="C:plasma membrane"/>
    <property type="evidence" value="ECO:0007669"/>
    <property type="project" value="UniProtKB-SubCell"/>
</dbReference>
<comment type="caution">
    <text evidence="10">The sequence shown here is derived from an EMBL/GenBank/DDBJ whole genome shotgun (WGS) entry which is preliminary data.</text>
</comment>
<dbReference type="InterPro" id="IPR045378">
    <property type="entry name" value="LNT_N"/>
</dbReference>
<dbReference type="EMBL" id="JACHEX010000005">
    <property type="protein sequence ID" value="MBB6063229.1"/>
    <property type="molecule type" value="Genomic_DNA"/>
</dbReference>
<accession>A0A841GTF7</accession>
<evidence type="ECO:0000313" key="11">
    <source>
        <dbReference type="Proteomes" id="UP000555828"/>
    </source>
</evidence>
<dbReference type="GO" id="GO:0042158">
    <property type="term" value="P:lipoprotein biosynthetic process"/>
    <property type="evidence" value="ECO:0007669"/>
    <property type="project" value="UniProtKB-UniRule"/>
</dbReference>
<evidence type="ECO:0000256" key="8">
    <source>
        <dbReference type="HAMAP-Rule" id="MF_01148"/>
    </source>
</evidence>
<comment type="catalytic activity">
    <reaction evidence="8">
        <text>N-terminal S-1,2-diacyl-sn-glyceryl-L-cysteinyl-[lipoprotein] + a glycerophospholipid = N-acyl-S-1,2-diacyl-sn-glyceryl-L-cysteinyl-[lipoprotein] + a 2-acyl-sn-glycero-3-phospholipid + H(+)</text>
        <dbReference type="Rhea" id="RHEA:48228"/>
        <dbReference type="Rhea" id="RHEA-COMP:14681"/>
        <dbReference type="Rhea" id="RHEA-COMP:14684"/>
        <dbReference type="ChEBI" id="CHEBI:15378"/>
        <dbReference type="ChEBI" id="CHEBI:136912"/>
        <dbReference type="ChEBI" id="CHEBI:140656"/>
        <dbReference type="ChEBI" id="CHEBI:140657"/>
        <dbReference type="ChEBI" id="CHEBI:140660"/>
        <dbReference type="EC" id="2.3.1.269"/>
    </reaction>
</comment>
<feature type="transmembrane region" description="Helical" evidence="8">
    <location>
        <begin position="6"/>
        <end position="30"/>
    </location>
</feature>
<feature type="transmembrane region" description="Helical" evidence="8">
    <location>
        <begin position="182"/>
        <end position="199"/>
    </location>
</feature>
<comment type="pathway">
    <text evidence="8">Protein modification; lipoprotein biosynthesis (N-acyl transfer).</text>
</comment>
<evidence type="ECO:0000313" key="10">
    <source>
        <dbReference type="EMBL" id="MBB6063229.1"/>
    </source>
</evidence>
<gene>
    <name evidence="8" type="primary">lnt</name>
    <name evidence="10" type="ORF">HNP65_001693</name>
</gene>
<dbReference type="PANTHER" id="PTHR38686:SF1">
    <property type="entry name" value="APOLIPOPROTEIN N-ACYLTRANSFERASE"/>
    <property type="match status" value="1"/>
</dbReference>
<name>A0A841GTF7_9BACT</name>
<feature type="transmembrane region" description="Helical" evidence="8">
    <location>
        <begin position="116"/>
        <end position="132"/>
    </location>
</feature>
<comment type="similarity">
    <text evidence="8">Belongs to the CN hydrolase family. Apolipoprotein N-acyltransferase subfamily.</text>
</comment>
<keyword evidence="2 8" id="KW-1003">Cell membrane</keyword>
<keyword evidence="10" id="KW-0449">Lipoprotein</keyword>
<feature type="transmembrane region" description="Helical" evidence="8">
    <location>
        <begin position="42"/>
        <end position="61"/>
    </location>
</feature>
<dbReference type="SUPFAM" id="SSF56317">
    <property type="entry name" value="Carbon-nitrogen hydrolase"/>
    <property type="match status" value="1"/>
</dbReference>
<dbReference type="Gene3D" id="3.60.110.10">
    <property type="entry name" value="Carbon-nitrogen hydrolase"/>
    <property type="match status" value="1"/>
</dbReference>
<dbReference type="EC" id="2.3.1.269" evidence="8"/>
<dbReference type="CDD" id="cd07571">
    <property type="entry name" value="ALP_N-acyl_transferase"/>
    <property type="match status" value="1"/>
</dbReference>
<dbReference type="NCBIfam" id="TIGR00546">
    <property type="entry name" value="lnt"/>
    <property type="match status" value="1"/>
</dbReference>
<comment type="subcellular location">
    <subcellularLocation>
        <location evidence="1 8">Cell membrane</location>
        <topology evidence="1 8">Multi-pass membrane protein</topology>
    </subcellularLocation>
</comment>
<comment type="function">
    <text evidence="8">Catalyzes the phospholipid dependent N-acylation of the N-terminal cysteine of apolipoprotein, the last step in lipoprotein maturation.</text>
</comment>
<sequence>MIFAIISSILTALSMPGFLWGGIVWFSLIFLFKSMENRKLSFLYAFLYEYLLIFISMYWVIPILTKNLPEFFGKFSSVTGFFVYLLLCLVEAIPFLLFGALYSYFIDRIKGDIPKALFVSSAFTFSEFLRGIGELGFTGIRLSDALYKDIGIIQIASITGTLGIVFLIVFINYILYIKKSKIQVIIITISFIYLANWIVSTNLPLNSANVPIVAVQTNYEQQVKYTSKIEKIMYNIENLIANTPNNYLHILPEAVFATEDIRNSQLEEKLKNISKRKPIILGFPTYDLQPKNSALVYANGNLVGKYDKIKLFPFVEFLPYEKFFKKFEFLKGVAYFTPGDEFKTFKIDGFPEFGIQICFESYFPEISRNLSNNGAKVLFVITNDGWYKHDTALWQHFSKIVFRAIENQRYVVQVSNTGISGVVDNFGRIQKILPLRNQTTGILNISVKNTRTFYQKFGDWFSILSILLTLLIPLLYKDIRKNRI</sequence>
<dbReference type="AlphaFoldDB" id="A0A841GTF7"/>
<keyword evidence="7 8" id="KW-0012">Acyltransferase</keyword>
<evidence type="ECO:0000256" key="1">
    <source>
        <dbReference type="ARBA" id="ARBA00004651"/>
    </source>
</evidence>
<dbReference type="Pfam" id="PF20154">
    <property type="entry name" value="LNT_N"/>
    <property type="match status" value="1"/>
</dbReference>
<proteinExistence type="inferred from homology"/>
<evidence type="ECO:0000256" key="6">
    <source>
        <dbReference type="ARBA" id="ARBA00023136"/>
    </source>
</evidence>
<protein>
    <recommendedName>
        <fullName evidence="8">Apolipoprotein N-acyltransferase</fullName>
        <shortName evidence="8">ALP N-acyltransferase</shortName>
        <ecNumber evidence="8">2.3.1.269</ecNumber>
    </recommendedName>
</protein>
<keyword evidence="11" id="KW-1185">Reference proteome</keyword>
<feature type="domain" description="CN hydrolase" evidence="9">
    <location>
        <begin position="215"/>
        <end position="449"/>
    </location>
</feature>
<dbReference type="InterPro" id="IPR004563">
    <property type="entry name" value="Apolipo_AcylTrfase"/>
</dbReference>
<organism evidence="10 11">
    <name type="scientific">Thermosipho japonicus</name>
    <dbReference type="NCBI Taxonomy" id="90323"/>
    <lineage>
        <taxon>Bacteria</taxon>
        <taxon>Thermotogati</taxon>
        <taxon>Thermotogota</taxon>
        <taxon>Thermotogae</taxon>
        <taxon>Thermotogales</taxon>
        <taxon>Fervidobacteriaceae</taxon>
        <taxon>Thermosipho</taxon>
    </lineage>
</organism>
<evidence type="ECO:0000256" key="4">
    <source>
        <dbReference type="ARBA" id="ARBA00022692"/>
    </source>
</evidence>
<reference evidence="10 11" key="1">
    <citation type="submission" date="2020-08" db="EMBL/GenBank/DDBJ databases">
        <title>Genomic Encyclopedia of Type Strains, Phase IV (KMG-IV): sequencing the most valuable type-strain genomes for metagenomic binning, comparative biology and taxonomic classification.</title>
        <authorList>
            <person name="Goeker M."/>
        </authorList>
    </citation>
    <scope>NUCLEOTIDE SEQUENCE [LARGE SCALE GENOMIC DNA]</scope>
    <source>
        <strain evidence="10 11">DSM 13481</strain>
    </source>
</reference>
<feature type="transmembrane region" description="Helical" evidence="8">
    <location>
        <begin position="152"/>
        <end position="175"/>
    </location>
</feature>
<feature type="transmembrane region" description="Helical" evidence="8">
    <location>
        <begin position="457"/>
        <end position="476"/>
    </location>
</feature>
<evidence type="ECO:0000256" key="7">
    <source>
        <dbReference type="ARBA" id="ARBA00023315"/>
    </source>
</evidence>
<dbReference type="PROSITE" id="PS50263">
    <property type="entry name" value="CN_HYDROLASE"/>
    <property type="match status" value="1"/>
</dbReference>
<dbReference type="Pfam" id="PF00795">
    <property type="entry name" value="CN_hydrolase"/>
    <property type="match status" value="1"/>
</dbReference>
<evidence type="ECO:0000256" key="5">
    <source>
        <dbReference type="ARBA" id="ARBA00022989"/>
    </source>
</evidence>
<keyword evidence="5 8" id="KW-1133">Transmembrane helix</keyword>
<evidence type="ECO:0000256" key="2">
    <source>
        <dbReference type="ARBA" id="ARBA00022475"/>
    </source>
</evidence>
<feature type="transmembrane region" description="Helical" evidence="8">
    <location>
        <begin position="81"/>
        <end position="104"/>
    </location>
</feature>
<keyword evidence="6 8" id="KW-0472">Membrane</keyword>
<evidence type="ECO:0000256" key="3">
    <source>
        <dbReference type="ARBA" id="ARBA00022679"/>
    </source>
</evidence>
<dbReference type="HAMAP" id="MF_01148">
    <property type="entry name" value="Lnt"/>
    <property type="match status" value="1"/>
</dbReference>
<dbReference type="PANTHER" id="PTHR38686">
    <property type="entry name" value="APOLIPOPROTEIN N-ACYLTRANSFERASE"/>
    <property type="match status" value="1"/>
</dbReference>
<dbReference type="UniPathway" id="UPA00666"/>
<dbReference type="GO" id="GO:0016410">
    <property type="term" value="F:N-acyltransferase activity"/>
    <property type="evidence" value="ECO:0007669"/>
    <property type="project" value="UniProtKB-UniRule"/>
</dbReference>